<comment type="caution">
    <text evidence="3">The sequence shown here is derived from an EMBL/GenBank/DDBJ whole genome shotgun (WGS) entry which is preliminary data.</text>
</comment>
<keyword evidence="1" id="KW-0238">DNA-binding</keyword>
<dbReference type="Pfam" id="PF13495">
    <property type="entry name" value="Phage_int_SAM_4"/>
    <property type="match status" value="1"/>
</dbReference>
<dbReference type="GO" id="GO:0015074">
    <property type="term" value="P:DNA integration"/>
    <property type="evidence" value="ECO:0007669"/>
    <property type="project" value="InterPro"/>
</dbReference>
<dbReference type="InterPro" id="IPR044068">
    <property type="entry name" value="CB"/>
</dbReference>
<feature type="domain" description="Core-binding (CB)" evidence="2">
    <location>
        <begin position="26"/>
        <end position="109"/>
    </location>
</feature>
<evidence type="ECO:0000313" key="3">
    <source>
        <dbReference type="EMBL" id="GAF91263.1"/>
    </source>
</evidence>
<dbReference type="InterPro" id="IPR004107">
    <property type="entry name" value="Integrase_SAM-like_N"/>
</dbReference>
<dbReference type="PROSITE" id="PS51900">
    <property type="entry name" value="CB"/>
    <property type="match status" value="1"/>
</dbReference>
<gene>
    <name evidence="3" type="ORF">S01H1_31551</name>
</gene>
<dbReference type="SUPFAM" id="SSF56349">
    <property type="entry name" value="DNA breaking-rejoining enzymes"/>
    <property type="match status" value="1"/>
</dbReference>
<organism evidence="3">
    <name type="scientific">marine sediment metagenome</name>
    <dbReference type="NCBI Taxonomy" id="412755"/>
    <lineage>
        <taxon>unclassified sequences</taxon>
        <taxon>metagenomes</taxon>
        <taxon>ecological metagenomes</taxon>
    </lineage>
</organism>
<dbReference type="InterPro" id="IPR010998">
    <property type="entry name" value="Integrase_recombinase_N"/>
</dbReference>
<feature type="non-terminal residue" evidence="3">
    <location>
        <position position="1"/>
    </location>
</feature>
<dbReference type="EMBL" id="BARS01019469">
    <property type="protein sequence ID" value="GAF91263.1"/>
    <property type="molecule type" value="Genomic_DNA"/>
</dbReference>
<protein>
    <recommendedName>
        <fullName evidence="2">Core-binding (CB) domain-containing protein</fullName>
    </recommendedName>
</protein>
<evidence type="ECO:0000259" key="2">
    <source>
        <dbReference type="PROSITE" id="PS51900"/>
    </source>
</evidence>
<sequence length="160" mass="18485">QKPERTHVLRTSVVGRKVLNGPVLPSREPKLLDRLREALRARHYSKRTEQTYSNWIKRFIYFHNVRHPAEMAEPEINAFLTHLAVKEKVSASTQNQALSALLFPYRHVLDREIGDLGEVIRARKPKRLPVVMTHDEVKAILGNLTRKKWLMASLMYGAGL</sequence>
<dbReference type="Gene3D" id="1.10.150.130">
    <property type="match status" value="1"/>
</dbReference>
<reference evidence="3" key="1">
    <citation type="journal article" date="2014" name="Front. Microbiol.">
        <title>High frequency of phylogenetically diverse reductive dehalogenase-homologous genes in deep subseafloor sedimentary metagenomes.</title>
        <authorList>
            <person name="Kawai M."/>
            <person name="Futagami T."/>
            <person name="Toyoda A."/>
            <person name="Takaki Y."/>
            <person name="Nishi S."/>
            <person name="Hori S."/>
            <person name="Arai W."/>
            <person name="Tsubouchi T."/>
            <person name="Morono Y."/>
            <person name="Uchiyama I."/>
            <person name="Ito T."/>
            <person name="Fujiyama A."/>
            <person name="Inagaki F."/>
            <person name="Takami H."/>
        </authorList>
    </citation>
    <scope>NUCLEOTIDE SEQUENCE</scope>
    <source>
        <strain evidence="3">Expedition CK06-06</strain>
    </source>
</reference>
<dbReference type="GO" id="GO:0003677">
    <property type="term" value="F:DNA binding"/>
    <property type="evidence" value="ECO:0007669"/>
    <property type="project" value="UniProtKB-KW"/>
</dbReference>
<dbReference type="AlphaFoldDB" id="X0TCL9"/>
<proteinExistence type="predicted"/>
<accession>X0TCL9</accession>
<evidence type="ECO:0000256" key="1">
    <source>
        <dbReference type="ARBA" id="ARBA00023125"/>
    </source>
</evidence>
<name>X0TCL9_9ZZZZ</name>
<dbReference type="InterPro" id="IPR011010">
    <property type="entry name" value="DNA_brk_join_enz"/>
</dbReference>